<organism evidence="2 3">
    <name type="scientific">Owenia fusiformis</name>
    <name type="common">Polychaete worm</name>
    <dbReference type="NCBI Taxonomy" id="6347"/>
    <lineage>
        <taxon>Eukaryota</taxon>
        <taxon>Metazoa</taxon>
        <taxon>Spiralia</taxon>
        <taxon>Lophotrochozoa</taxon>
        <taxon>Annelida</taxon>
        <taxon>Polychaeta</taxon>
        <taxon>Sedentaria</taxon>
        <taxon>Canalipalpata</taxon>
        <taxon>Sabellida</taxon>
        <taxon>Oweniida</taxon>
        <taxon>Oweniidae</taxon>
        <taxon>Owenia</taxon>
    </lineage>
</organism>
<keyword evidence="3" id="KW-1185">Reference proteome</keyword>
<reference evidence="2" key="1">
    <citation type="submission" date="2022-03" db="EMBL/GenBank/DDBJ databases">
        <authorList>
            <person name="Martin C."/>
        </authorList>
    </citation>
    <scope>NUCLEOTIDE SEQUENCE</scope>
</reference>
<dbReference type="InterPro" id="IPR036045">
    <property type="entry name" value="Sec1-like_sf"/>
</dbReference>
<comment type="similarity">
    <text evidence="1">Belongs to the STXBP/unc-18/SEC1 family.</text>
</comment>
<dbReference type="Gene3D" id="3.40.50.1910">
    <property type="match status" value="1"/>
</dbReference>
<dbReference type="EMBL" id="CAIIXF020000012">
    <property type="protein sequence ID" value="CAH1801545.1"/>
    <property type="molecule type" value="Genomic_DNA"/>
</dbReference>
<comment type="caution">
    <text evidence="2">The sequence shown here is derived from an EMBL/GenBank/DDBJ whole genome shotgun (WGS) entry which is preliminary data.</text>
</comment>
<dbReference type="GO" id="GO:0016192">
    <property type="term" value="P:vesicle-mediated transport"/>
    <property type="evidence" value="ECO:0007669"/>
    <property type="project" value="InterPro"/>
</dbReference>
<dbReference type="Gene3D" id="3.40.50.2060">
    <property type="match status" value="1"/>
</dbReference>
<dbReference type="FunFam" id="3.40.50.1910:FF:000005">
    <property type="entry name" value="vacuolar protein sorting-associated protein 33A isoform X1"/>
    <property type="match status" value="1"/>
</dbReference>
<evidence type="ECO:0008006" key="4">
    <source>
        <dbReference type="Google" id="ProtNLM"/>
    </source>
</evidence>
<dbReference type="InterPro" id="IPR043154">
    <property type="entry name" value="Sec-1-like_dom1"/>
</dbReference>
<gene>
    <name evidence="2" type="ORF">OFUS_LOCUS25331</name>
</gene>
<dbReference type="AlphaFoldDB" id="A0A8S4QBY5"/>
<name>A0A8S4QBY5_OWEFU</name>
<dbReference type="OrthoDB" id="10262287at2759"/>
<dbReference type="InterPro" id="IPR027482">
    <property type="entry name" value="Sec1-like_dom2"/>
</dbReference>
<dbReference type="InterPro" id="IPR001619">
    <property type="entry name" value="Sec1-like"/>
</dbReference>
<dbReference type="Gene3D" id="1.25.40.850">
    <property type="match status" value="1"/>
</dbReference>
<dbReference type="PIRSF" id="PIRSF005715">
    <property type="entry name" value="VPS45_Sec1"/>
    <property type="match status" value="1"/>
</dbReference>
<feature type="non-terminal residue" evidence="2">
    <location>
        <position position="620"/>
    </location>
</feature>
<dbReference type="PANTHER" id="PTHR11679">
    <property type="entry name" value="VESICLE PROTEIN SORTING-ASSOCIATED"/>
    <property type="match status" value="1"/>
</dbReference>
<dbReference type="Pfam" id="PF00995">
    <property type="entry name" value="Sec1"/>
    <property type="match status" value="1"/>
</dbReference>
<protein>
    <recommendedName>
        <fullName evidence="4">Vacuolar protein sorting-associated protein 33A</fullName>
    </recommendedName>
</protein>
<accession>A0A8S4QBY5</accession>
<proteinExistence type="inferred from homology"/>
<dbReference type="InterPro" id="IPR043155">
    <property type="entry name" value="VPS33_dom3b"/>
</dbReference>
<evidence type="ECO:0000313" key="3">
    <source>
        <dbReference type="Proteomes" id="UP000749559"/>
    </source>
</evidence>
<evidence type="ECO:0000256" key="1">
    <source>
        <dbReference type="ARBA" id="ARBA00009884"/>
    </source>
</evidence>
<dbReference type="InterPro" id="IPR043127">
    <property type="entry name" value="Sec-1-like_dom3a"/>
</dbReference>
<dbReference type="Proteomes" id="UP000749559">
    <property type="component" value="Unassembled WGS sequence"/>
</dbReference>
<dbReference type="SUPFAM" id="SSF56815">
    <property type="entry name" value="Sec1/munc18-like (SM) proteins"/>
    <property type="match status" value="1"/>
</dbReference>
<evidence type="ECO:0000313" key="2">
    <source>
        <dbReference type="EMBL" id="CAH1801545.1"/>
    </source>
</evidence>
<sequence length="620" mass="69664">KSILEMAAHLSLGKVNIAVLRESYRRELLECLDKCTGSKALVWDDGLTGPFGLIAEYTLLKEHEVDKMFPLQKSGRLPQNNCQNIVFISRPKLGLMDMIAQTVLKEEEIGGFRKEFHLFFVPRKSLLCERKLKELGVYGTFTHVDEFSLDMIPLDSDLLSMEYEAAYKECHLDSDYTSMYNAAKCLMTIQALYGTIPNIYGKGDCAKHVADIMLRMRRENAGNEAQISPQIDTLLLIDRAIDPLTPLLSQLTYEGLIDEIFSINNTSVKLPPEKFMKKDKEAGESSGPQEVPTEPKKLVLNSAEELYSEIRDRNFNAVGPLLSRRAKMITAQFDERHQAKTVGEIKQFVSKLPHMQAAKQSLATHTSIAELVKEVTDSDSFLDSLRVQQEFTNGIDIDKANPQIEDMIAKGENLIKVLRLVCIQSICNNGLKSKVLDYYKKEIIQVYGFEHIVTIMNLEQAGLIKVQGQKTFPTIRKTLKLCVEEVNEQNPNDISYVFSGYAPLSVRLAQYLARPGWRSIVEVLSLLPGPTVEEQQKLPAGLRKRRTSITSTQSSTGEPKVTLIFFLGGVTYAEVAALRFLSQFEDGPTDYLIATTKIINGHTWIESLSNPITIAPVNPF</sequence>
<dbReference type="Gene3D" id="3.90.830.10">
    <property type="entry name" value="Syntaxin Binding Protein 1, Chain A, domain 2"/>
    <property type="match status" value="1"/>
</dbReference>